<dbReference type="EMBL" id="JAAFYZ010000054">
    <property type="protein sequence ID" value="MBS2548691.1"/>
    <property type="molecule type" value="Genomic_DNA"/>
</dbReference>
<dbReference type="Pfam" id="PF10604">
    <property type="entry name" value="Polyketide_cyc2"/>
    <property type="match status" value="1"/>
</dbReference>
<sequence>MKVQRTIRVDRPQHTVVAYLADFGNAVQWDPGTMSCMRTDQGPIVVGSTWRNVSDFNGRITELDYRLERLEPARLTFVGHNKQATATDDLRFSTDEATTTITYNAEITFNGLLRLAGPLLRRGFETLADEVETSLTTALETL</sequence>
<dbReference type="InterPro" id="IPR019587">
    <property type="entry name" value="Polyketide_cyclase/dehydratase"/>
</dbReference>
<reference evidence="1 2" key="1">
    <citation type="submission" date="2020-02" db="EMBL/GenBank/DDBJ databases">
        <title>Acidophilic actinobacteria isolated from forest soil.</title>
        <authorList>
            <person name="Golinska P."/>
        </authorList>
    </citation>
    <scope>NUCLEOTIDE SEQUENCE [LARGE SCALE GENOMIC DNA]</scope>
    <source>
        <strain evidence="1 2">NL8</strain>
    </source>
</reference>
<evidence type="ECO:0000313" key="1">
    <source>
        <dbReference type="EMBL" id="MBS2548691.1"/>
    </source>
</evidence>
<protein>
    <submittedName>
        <fullName evidence="1">SRPBCC family protein</fullName>
    </submittedName>
</protein>
<accession>A0ABS5KRM6</accession>
<dbReference type="RefSeq" id="WP_212010267.1">
    <property type="nucleotide sequence ID" value="NZ_JAAFYZ010000054.1"/>
</dbReference>
<proteinExistence type="predicted"/>
<dbReference type="Proteomes" id="UP000730482">
    <property type="component" value="Unassembled WGS sequence"/>
</dbReference>
<dbReference type="InterPro" id="IPR023393">
    <property type="entry name" value="START-like_dom_sf"/>
</dbReference>
<evidence type="ECO:0000313" key="2">
    <source>
        <dbReference type="Proteomes" id="UP000730482"/>
    </source>
</evidence>
<gene>
    <name evidence="1" type="ORF">KGQ19_17620</name>
</gene>
<dbReference type="Gene3D" id="3.30.530.20">
    <property type="match status" value="1"/>
</dbReference>
<name>A0ABS5KRM6_9ACTN</name>
<keyword evidence="2" id="KW-1185">Reference proteome</keyword>
<dbReference type="SUPFAM" id="SSF55961">
    <property type="entry name" value="Bet v1-like"/>
    <property type="match status" value="1"/>
</dbReference>
<comment type="caution">
    <text evidence="1">The sequence shown here is derived from an EMBL/GenBank/DDBJ whole genome shotgun (WGS) entry which is preliminary data.</text>
</comment>
<organism evidence="1 2">
    <name type="scientific">Catenulispora pinistramenti</name>
    <dbReference type="NCBI Taxonomy" id="2705254"/>
    <lineage>
        <taxon>Bacteria</taxon>
        <taxon>Bacillati</taxon>
        <taxon>Actinomycetota</taxon>
        <taxon>Actinomycetes</taxon>
        <taxon>Catenulisporales</taxon>
        <taxon>Catenulisporaceae</taxon>
        <taxon>Catenulispora</taxon>
    </lineage>
</organism>